<reference evidence="5 6" key="1">
    <citation type="journal article" date="2023" name="Life. Sci Alliance">
        <title>Evolutionary insights into 3D genome organization and epigenetic landscape of Vigna mungo.</title>
        <authorList>
            <person name="Junaid A."/>
            <person name="Singh B."/>
            <person name="Bhatia S."/>
        </authorList>
    </citation>
    <scope>NUCLEOTIDE SEQUENCE [LARGE SCALE GENOMIC DNA]</scope>
    <source>
        <strain evidence="5">Urdbean</strain>
    </source>
</reference>
<feature type="domain" description="Reverse transcriptase Ty1/copia-type" evidence="3">
    <location>
        <begin position="11"/>
        <end position="200"/>
    </location>
</feature>
<dbReference type="PANTHER" id="PTHR11439">
    <property type="entry name" value="GAG-POL-RELATED RETROTRANSPOSON"/>
    <property type="match status" value="1"/>
</dbReference>
<dbReference type="AlphaFoldDB" id="A0AAQ3RTJ1"/>
<feature type="domain" description="Wall-associated receptor kinase galacturonan-binding" evidence="4">
    <location>
        <begin position="415"/>
        <end position="478"/>
    </location>
</feature>
<dbReference type="CDD" id="cd09272">
    <property type="entry name" value="RNase_HI_RT_Ty1"/>
    <property type="match status" value="1"/>
</dbReference>
<dbReference type="InterPro" id="IPR025287">
    <property type="entry name" value="WAK_GUB"/>
</dbReference>
<evidence type="ECO:0000259" key="4">
    <source>
        <dbReference type="Pfam" id="PF13947"/>
    </source>
</evidence>
<evidence type="ECO:0008006" key="7">
    <source>
        <dbReference type="Google" id="ProtNLM"/>
    </source>
</evidence>
<keyword evidence="2" id="KW-0732">Signal</keyword>
<organism evidence="5 6">
    <name type="scientific">Vigna mungo</name>
    <name type="common">Black gram</name>
    <name type="synonym">Phaseolus mungo</name>
    <dbReference type="NCBI Taxonomy" id="3915"/>
    <lineage>
        <taxon>Eukaryota</taxon>
        <taxon>Viridiplantae</taxon>
        <taxon>Streptophyta</taxon>
        <taxon>Embryophyta</taxon>
        <taxon>Tracheophyta</taxon>
        <taxon>Spermatophyta</taxon>
        <taxon>Magnoliopsida</taxon>
        <taxon>eudicotyledons</taxon>
        <taxon>Gunneridae</taxon>
        <taxon>Pentapetalae</taxon>
        <taxon>rosids</taxon>
        <taxon>fabids</taxon>
        <taxon>Fabales</taxon>
        <taxon>Fabaceae</taxon>
        <taxon>Papilionoideae</taxon>
        <taxon>50 kb inversion clade</taxon>
        <taxon>NPAAA clade</taxon>
        <taxon>indigoferoid/millettioid clade</taxon>
        <taxon>Phaseoleae</taxon>
        <taxon>Vigna</taxon>
    </lineage>
</organism>
<evidence type="ECO:0000256" key="1">
    <source>
        <dbReference type="ARBA" id="ARBA00004167"/>
    </source>
</evidence>
<dbReference type="Proteomes" id="UP001374535">
    <property type="component" value="Chromosome 7"/>
</dbReference>
<proteinExistence type="predicted"/>
<protein>
    <recommendedName>
        <fullName evidence="7">Reverse transcriptase Ty1/copia-type domain-containing protein</fullName>
    </recommendedName>
</protein>
<dbReference type="Pfam" id="PF13947">
    <property type="entry name" value="GUB_WAK_bind"/>
    <property type="match status" value="1"/>
</dbReference>
<dbReference type="PANTHER" id="PTHR11439:SF515">
    <property type="entry name" value="GAG-POL POLYPROTEIN"/>
    <property type="match status" value="1"/>
</dbReference>
<dbReference type="GO" id="GO:0016020">
    <property type="term" value="C:membrane"/>
    <property type="evidence" value="ECO:0007669"/>
    <property type="project" value="UniProtKB-SubCell"/>
</dbReference>
<gene>
    <name evidence="5" type="ORF">V8G54_024890</name>
</gene>
<dbReference type="Pfam" id="PF07727">
    <property type="entry name" value="RVT_2"/>
    <property type="match status" value="1"/>
</dbReference>
<dbReference type="GO" id="GO:0030247">
    <property type="term" value="F:polysaccharide binding"/>
    <property type="evidence" value="ECO:0007669"/>
    <property type="project" value="InterPro"/>
</dbReference>
<evidence type="ECO:0000259" key="3">
    <source>
        <dbReference type="Pfam" id="PF07727"/>
    </source>
</evidence>
<name>A0AAQ3RTJ1_VIGMU</name>
<dbReference type="InterPro" id="IPR013103">
    <property type="entry name" value="RVT_2"/>
</dbReference>
<evidence type="ECO:0000313" key="5">
    <source>
        <dbReference type="EMBL" id="WVZ04084.1"/>
    </source>
</evidence>
<accession>A0AAQ3RTJ1</accession>
<sequence>MASARVVGFGPGFPQKQGLDFYEVFALVARIKTIRLLDVKSAFLHEPLEEEVYDMQPPRFIEKDKKHQIYRLQKAFYGLRQAPRAWNKRIDSYLISLKFSRCAVEHGVYVNGDTEMDLIIICLYVDDLLVTGSNPVSIDEFKKIMEAEFEMIDLEKLNYFLGMEFTYTTAGLVLHQRKYAGELLKRLNMKECNAARSPMEANLKLIKDESEEDADETKFKQIIGSLRFLCSSRPDLALCVGVISRFMSKPNKVLWYIKGTKDYGILFPAGRKKTALEITGYTDSDYGGDPVERKSTSGYIFMLNNALISWCSKKKPVVYTADSYVACQGVWLKELIKELKVTMKDPIQLKIDNVSAISLAKNPEASTEVQEEASHNHFESSTRDRTLLVDFAMASVAIIIVLFQQTHGAQDRPLCAPSSCGKIRNISYPFRLKGDSPGCGLPRYELDCVKNVTVFTLFSGKYHVQNIDYETFKIQLTDAGVVEDTACSIPRYSIFSQSFAYIVNPSLYATDPLTIKNPNGVSDTPPSVAFLNCTDPVTDDSRYVEVNGMLCDSRGYVYAVLYSSEFKMRDIKVGCHLIVATFENWNNGTNVSYVDIHEWLHNGFWLSWALVKCIDQCGKGVECSINQTTNQIECYQSYCEVMSVNFGKGKCGIQHQIFGYVIGTLAYTSKSFLPYLCPFNY</sequence>
<comment type="subcellular location">
    <subcellularLocation>
        <location evidence="1">Membrane</location>
        <topology evidence="1">Single-pass membrane protein</topology>
    </subcellularLocation>
</comment>
<keyword evidence="6" id="KW-1185">Reference proteome</keyword>
<dbReference type="EMBL" id="CP144694">
    <property type="protein sequence ID" value="WVZ04084.1"/>
    <property type="molecule type" value="Genomic_DNA"/>
</dbReference>
<dbReference type="SUPFAM" id="SSF56672">
    <property type="entry name" value="DNA/RNA polymerases"/>
    <property type="match status" value="1"/>
</dbReference>
<evidence type="ECO:0000256" key="2">
    <source>
        <dbReference type="ARBA" id="ARBA00022729"/>
    </source>
</evidence>
<dbReference type="InterPro" id="IPR043502">
    <property type="entry name" value="DNA/RNA_pol_sf"/>
</dbReference>
<evidence type="ECO:0000313" key="6">
    <source>
        <dbReference type="Proteomes" id="UP001374535"/>
    </source>
</evidence>